<dbReference type="InterPro" id="IPR036047">
    <property type="entry name" value="F-box-like_dom_sf"/>
</dbReference>
<organism evidence="3">
    <name type="scientific">Panicum hallii</name>
    <dbReference type="NCBI Taxonomy" id="206008"/>
    <lineage>
        <taxon>Eukaryota</taxon>
        <taxon>Viridiplantae</taxon>
        <taxon>Streptophyta</taxon>
        <taxon>Embryophyta</taxon>
        <taxon>Tracheophyta</taxon>
        <taxon>Spermatophyta</taxon>
        <taxon>Magnoliopsida</taxon>
        <taxon>Liliopsida</taxon>
        <taxon>Poales</taxon>
        <taxon>Poaceae</taxon>
        <taxon>PACMAD clade</taxon>
        <taxon>Panicoideae</taxon>
        <taxon>Panicodae</taxon>
        <taxon>Paniceae</taxon>
        <taxon>Panicinae</taxon>
        <taxon>Panicum</taxon>
        <taxon>Panicum sect. Panicum</taxon>
    </lineage>
</organism>
<feature type="domain" description="KIB1-4 beta-propeller" evidence="2">
    <location>
        <begin position="72"/>
        <end position="310"/>
    </location>
</feature>
<dbReference type="AlphaFoldDB" id="A0A2S3GRZ1"/>
<reference evidence="3" key="1">
    <citation type="submission" date="2018-04" db="EMBL/GenBank/DDBJ databases">
        <title>WGS assembly of Panicum hallii.</title>
        <authorList>
            <person name="Lovell J."/>
            <person name="Jenkins J."/>
            <person name="Lowry D."/>
            <person name="Mamidi S."/>
            <person name="Sreedasyam A."/>
            <person name="Weng X."/>
            <person name="Barry K."/>
            <person name="Bonette J."/>
            <person name="Campitelli B."/>
            <person name="Daum C."/>
            <person name="Gordon S."/>
            <person name="Gould B."/>
            <person name="Lipzen A."/>
            <person name="Macqueen A."/>
            <person name="Palacio-Mejia J."/>
            <person name="Plott C."/>
            <person name="Shakirov E."/>
            <person name="Shu S."/>
            <person name="Yoshinaga Y."/>
            <person name="Zane M."/>
            <person name="Rokhsar D."/>
            <person name="Grimwood J."/>
            <person name="Schmutz J."/>
            <person name="Juenger T."/>
        </authorList>
    </citation>
    <scope>NUCLEOTIDE SEQUENCE [LARGE SCALE GENOMIC DNA]</scope>
    <source>
        <strain evidence="3">FIL2</strain>
    </source>
</reference>
<evidence type="ECO:0000313" key="3">
    <source>
        <dbReference type="EMBL" id="PAN07529.1"/>
    </source>
</evidence>
<name>A0A2S3GRZ1_9POAL</name>
<feature type="domain" description="F-box" evidence="1">
    <location>
        <begin position="9"/>
        <end position="41"/>
    </location>
</feature>
<evidence type="ECO:0000259" key="2">
    <source>
        <dbReference type="Pfam" id="PF03478"/>
    </source>
</evidence>
<sequence length="358" mass="40452">MPVLTEDKWSQLPPELLHLICRKLPDTGNFLQFRAVCTSWQDGAPLSDPPPQLPWILEHRGPKLQARRHLRFYSHSSGKMYCVRVGGRSSWLLGSGAFEGHVIAIVDLAKTMLYNPFTSEVQALRPAPYKPWLDGVFHVVCDGGTGCMVVNTCTITRHFAYCRPGMDAGWNIFDERKDMSHSTYNGGRFFVNTVSKTTLIIDADTRGVETIVPAPSKENFTTALGDYLVASHGKILRALQHPRDGNQAASASDYYFNVYQLDMLDGKTGRWRKIETIGNAALFFDHHGHGFSLEPNDAAGLRRDCIYFMHKKRMWVRFCNYRSLCRYSIHDGRVDKTMSLANKLGDTWVVPNLCCANE</sequence>
<dbReference type="Gramene" id="PAN07529">
    <property type="protein sequence ID" value="PAN07529"/>
    <property type="gene ID" value="PAHAL_1G343200"/>
</dbReference>
<dbReference type="EMBL" id="CM008046">
    <property type="protein sequence ID" value="PAN07529.1"/>
    <property type="molecule type" value="Genomic_DNA"/>
</dbReference>
<accession>A0A2S3GRZ1</accession>
<dbReference type="Proteomes" id="UP000243499">
    <property type="component" value="Chromosome 1"/>
</dbReference>
<dbReference type="InterPro" id="IPR005174">
    <property type="entry name" value="KIB1-4_b-propeller"/>
</dbReference>
<evidence type="ECO:0008006" key="4">
    <source>
        <dbReference type="Google" id="ProtNLM"/>
    </source>
</evidence>
<dbReference type="InterPro" id="IPR001810">
    <property type="entry name" value="F-box_dom"/>
</dbReference>
<proteinExistence type="predicted"/>
<evidence type="ECO:0000259" key="1">
    <source>
        <dbReference type="Pfam" id="PF00646"/>
    </source>
</evidence>
<dbReference type="PANTHER" id="PTHR33110">
    <property type="entry name" value="F-BOX/KELCH-REPEAT PROTEIN-RELATED"/>
    <property type="match status" value="1"/>
</dbReference>
<dbReference type="Pfam" id="PF00646">
    <property type="entry name" value="F-box"/>
    <property type="match status" value="1"/>
</dbReference>
<protein>
    <recommendedName>
        <fullName evidence="4">F-box domain-containing protein</fullName>
    </recommendedName>
</protein>
<gene>
    <name evidence="3" type="ORF">PAHAL_1G343200</name>
</gene>
<dbReference type="Pfam" id="PF03478">
    <property type="entry name" value="Beta-prop_KIB1-4"/>
    <property type="match status" value="1"/>
</dbReference>
<dbReference type="PANTHER" id="PTHR33110:SF134">
    <property type="entry name" value="OS09G0565350 PROTEIN"/>
    <property type="match status" value="1"/>
</dbReference>
<dbReference type="SUPFAM" id="SSF81383">
    <property type="entry name" value="F-box domain"/>
    <property type="match status" value="1"/>
</dbReference>